<dbReference type="InterPro" id="IPR004391">
    <property type="entry name" value="Glu_race"/>
</dbReference>
<dbReference type="PANTHER" id="PTHR21198">
    <property type="entry name" value="GLUTAMATE RACEMASE"/>
    <property type="match status" value="1"/>
</dbReference>
<name>A0ABT9LVB5_9BACL</name>
<protein>
    <recommendedName>
        <fullName evidence="2 7">Glutamate racemase</fullName>
        <ecNumber evidence="2 7">5.1.1.3</ecNumber>
    </recommendedName>
</protein>
<dbReference type="EMBL" id="JAURUO010000005">
    <property type="protein sequence ID" value="MDP9728194.1"/>
    <property type="molecule type" value="Genomic_DNA"/>
</dbReference>
<keyword evidence="5 7" id="KW-0413">Isomerase</keyword>
<comment type="pathway">
    <text evidence="7">Cell wall biogenesis; peptidoglycan biosynthesis.</text>
</comment>
<dbReference type="PROSITE" id="PS00923">
    <property type="entry name" value="ASP_GLU_RACEMASE_1"/>
    <property type="match status" value="1"/>
</dbReference>
<evidence type="ECO:0000256" key="6">
    <source>
        <dbReference type="ARBA" id="ARBA00023316"/>
    </source>
</evidence>
<dbReference type="EC" id="5.1.1.3" evidence="2 7"/>
<feature type="active site" description="Proton donor/acceptor" evidence="7">
    <location>
        <position position="74"/>
    </location>
</feature>
<dbReference type="Proteomes" id="UP001229209">
    <property type="component" value="Unassembled WGS sequence"/>
</dbReference>
<keyword evidence="6 7" id="KW-0961">Cell wall biogenesis/degradation</keyword>
<accession>A0ABT9LVB5</accession>
<proteinExistence type="inferred from homology"/>
<evidence type="ECO:0000256" key="7">
    <source>
        <dbReference type="HAMAP-Rule" id="MF_00258"/>
    </source>
</evidence>
<evidence type="ECO:0000256" key="3">
    <source>
        <dbReference type="ARBA" id="ARBA00022960"/>
    </source>
</evidence>
<evidence type="ECO:0000256" key="2">
    <source>
        <dbReference type="ARBA" id="ARBA00013090"/>
    </source>
</evidence>
<evidence type="ECO:0000256" key="1">
    <source>
        <dbReference type="ARBA" id="ARBA00001602"/>
    </source>
</evidence>
<feature type="binding site" evidence="7">
    <location>
        <begin position="75"/>
        <end position="76"/>
    </location>
    <ligand>
        <name>substrate</name>
    </ligand>
</feature>
<feature type="binding site" evidence="7">
    <location>
        <begin position="186"/>
        <end position="187"/>
    </location>
    <ligand>
        <name>substrate</name>
    </ligand>
</feature>
<keyword evidence="9" id="KW-1185">Reference proteome</keyword>
<evidence type="ECO:0000256" key="4">
    <source>
        <dbReference type="ARBA" id="ARBA00022984"/>
    </source>
</evidence>
<feature type="active site" description="Proton donor/acceptor" evidence="7">
    <location>
        <position position="185"/>
    </location>
</feature>
<comment type="caution">
    <text evidence="8">The sequence shown here is derived from an EMBL/GenBank/DDBJ whole genome shotgun (WGS) entry which is preliminary data.</text>
</comment>
<feature type="binding site" evidence="7">
    <location>
        <begin position="11"/>
        <end position="12"/>
    </location>
    <ligand>
        <name>substrate</name>
    </ligand>
</feature>
<comment type="catalytic activity">
    <reaction evidence="1 7">
        <text>L-glutamate = D-glutamate</text>
        <dbReference type="Rhea" id="RHEA:12813"/>
        <dbReference type="ChEBI" id="CHEBI:29985"/>
        <dbReference type="ChEBI" id="CHEBI:29986"/>
        <dbReference type="EC" id="5.1.1.3"/>
    </reaction>
</comment>
<dbReference type="Pfam" id="PF01177">
    <property type="entry name" value="Asp_Glu_race"/>
    <property type="match status" value="1"/>
</dbReference>
<evidence type="ECO:0000313" key="9">
    <source>
        <dbReference type="Proteomes" id="UP001229209"/>
    </source>
</evidence>
<dbReference type="SUPFAM" id="SSF53681">
    <property type="entry name" value="Aspartate/glutamate racemase"/>
    <property type="match status" value="2"/>
</dbReference>
<dbReference type="InterPro" id="IPR018187">
    <property type="entry name" value="Asp/Glu_racemase_AS_1"/>
</dbReference>
<dbReference type="GO" id="GO:0008881">
    <property type="term" value="F:glutamate racemase activity"/>
    <property type="evidence" value="ECO:0007669"/>
    <property type="project" value="UniProtKB-EC"/>
</dbReference>
<gene>
    <name evidence="7" type="primary">murI</name>
    <name evidence="8" type="ORF">J2S04_001126</name>
</gene>
<dbReference type="InterPro" id="IPR015942">
    <property type="entry name" value="Asp/Glu/hydantoin_racemase"/>
</dbReference>
<keyword evidence="4 7" id="KW-0573">Peptidoglycan synthesis</keyword>
<dbReference type="Gene3D" id="3.40.50.1860">
    <property type="match status" value="2"/>
</dbReference>
<dbReference type="NCBIfam" id="TIGR00067">
    <property type="entry name" value="glut_race"/>
    <property type="match status" value="1"/>
</dbReference>
<dbReference type="HAMAP" id="MF_00258">
    <property type="entry name" value="Glu_racemase"/>
    <property type="match status" value="1"/>
</dbReference>
<evidence type="ECO:0000313" key="8">
    <source>
        <dbReference type="EMBL" id="MDP9728194.1"/>
    </source>
</evidence>
<comment type="similarity">
    <text evidence="7">Belongs to the aspartate/glutamate racemases family.</text>
</comment>
<organism evidence="8 9">
    <name type="scientific">Alicyclobacillus tolerans</name>
    <dbReference type="NCBI Taxonomy" id="90970"/>
    <lineage>
        <taxon>Bacteria</taxon>
        <taxon>Bacillati</taxon>
        <taxon>Bacillota</taxon>
        <taxon>Bacilli</taxon>
        <taxon>Bacillales</taxon>
        <taxon>Alicyclobacillaceae</taxon>
        <taxon>Alicyclobacillus</taxon>
    </lineage>
</organism>
<dbReference type="PANTHER" id="PTHR21198:SF2">
    <property type="entry name" value="GLUTAMATE RACEMASE"/>
    <property type="match status" value="1"/>
</dbReference>
<reference evidence="8 9" key="1">
    <citation type="submission" date="2023-07" db="EMBL/GenBank/DDBJ databases">
        <title>Genomic Encyclopedia of Type Strains, Phase IV (KMG-IV): sequencing the most valuable type-strain genomes for metagenomic binning, comparative biology and taxonomic classification.</title>
        <authorList>
            <person name="Goeker M."/>
        </authorList>
    </citation>
    <scope>NUCLEOTIDE SEQUENCE [LARGE SCALE GENOMIC DNA]</scope>
    <source>
        <strain evidence="8 9">DSM 25924</strain>
    </source>
</reference>
<sequence>MNSNAPIGVFDSGIGGLTVATEIIRALPNESIIYVGDHARCPYGEKHADEVRRYAVEICNYFCALGVKLIVIACNTATAVALRYLQMHLPIPVLGVVKPGAEAAVSHSISKRIGVIGTPLTIESCIYTQAVHQLLPEAIVHSQACPAFVPLVEAGKWDGAEVESIVRQSLEPLLEKKIDTLILGCTHYPLLEKSIQKVIGPSIQTISSARSVTQLVHSFLSEREMLANGTSESRHMFYTTGQESFMNTVLQSWFGLSGATVAHLDIHESLQSISNL</sequence>
<feature type="binding site" evidence="7">
    <location>
        <begin position="43"/>
        <end position="44"/>
    </location>
    <ligand>
        <name>substrate</name>
    </ligand>
</feature>
<dbReference type="PROSITE" id="PS00924">
    <property type="entry name" value="ASP_GLU_RACEMASE_2"/>
    <property type="match status" value="1"/>
</dbReference>
<keyword evidence="3 7" id="KW-0133">Cell shape</keyword>
<dbReference type="InterPro" id="IPR001920">
    <property type="entry name" value="Asp/Glu_race"/>
</dbReference>
<dbReference type="InterPro" id="IPR033134">
    <property type="entry name" value="Asp/Glu_racemase_AS_2"/>
</dbReference>
<evidence type="ECO:0000256" key="5">
    <source>
        <dbReference type="ARBA" id="ARBA00023235"/>
    </source>
</evidence>
<comment type="function">
    <text evidence="7">Provides the (R)-glutamate required for cell wall biosynthesis.</text>
</comment>